<sequence length="136" mass="15544">MNTLGICKFTAFSGRGQLDNFTSTRQLARWTLKIKFYMKVQYIIGKANVIAGMITQTSLRQPFQSLCEVSIIRFAMNTIVCDTASPIRAFLQFERELRTDEGVMQHFMTVVENGNFVLETTPYLKLFATVLGDIRE</sequence>
<organism evidence="1 2">
    <name type="scientific">Trichonephila clavipes</name>
    <name type="common">Golden silk orbweaver</name>
    <name type="synonym">Nephila clavipes</name>
    <dbReference type="NCBI Taxonomy" id="2585209"/>
    <lineage>
        <taxon>Eukaryota</taxon>
        <taxon>Metazoa</taxon>
        <taxon>Ecdysozoa</taxon>
        <taxon>Arthropoda</taxon>
        <taxon>Chelicerata</taxon>
        <taxon>Arachnida</taxon>
        <taxon>Araneae</taxon>
        <taxon>Araneomorphae</taxon>
        <taxon>Entelegynae</taxon>
        <taxon>Araneoidea</taxon>
        <taxon>Nephilidae</taxon>
        <taxon>Trichonephila</taxon>
    </lineage>
</organism>
<keyword evidence="2" id="KW-1185">Reference proteome</keyword>
<comment type="caution">
    <text evidence="1">The sequence shown here is derived from an EMBL/GenBank/DDBJ whole genome shotgun (WGS) entry which is preliminary data.</text>
</comment>
<proteinExistence type="predicted"/>
<dbReference type="Proteomes" id="UP000887159">
    <property type="component" value="Unassembled WGS sequence"/>
</dbReference>
<reference evidence="1" key="1">
    <citation type="submission" date="2020-08" db="EMBL/GenBank/DDBJ databases">
        <title>Multicomponent nature underlies the extraordinary mechanical properties of spider dragline silk.</title>
        <authorList>
            <person name="Kono N."/>
            <person name="Nakamura H."/>
            <person name="Mori M."/>
            <person name="Yoshida Y."/>
            <person name="Ohtoshi R."/>
            <person name="Malay A.D."/>
            <person name="Moran D.A.P."/>
            <person name="Tomita M."/>
            <person name="Numata K."/>
            <person name="Arakawa K."/>
        </authorList>
    </citation>
    <scope>NUCLEOTIDE SEQUENCE</scope>
</reference>
<name>A0A8X6SCC1_TRICX</name>
<dbReference type="AlphaFoldDB" id="A0A8X6SCC1"/>
<accession>A0A8X6SCC1</accession>
<protein>
    <submittedName>
        <fullName evidence="1">Uncharacterized protein</fullName>
    </submittedName>
</protein>
<evidence type="ECO:0000313" key="2">
    <source>
        <dbReference type="Proteomes" id="UP000887159"/>
    </source>
</evidence>
<dbReference type="EMBL" id="BMAU01021300">
    <property type="protein sequence ID" value="GFY10556.1"/>
    <property type="molecule type" value="Genomic_DNA"/>
</dbReference>
<gene>
    <name evidence="1" type="ORF">TNCV_2193771</name>
</gene>
<evidence type="ECO:0000313" key="1">
    <source>
        <dbReference type="EMBL" id="GFY10556.1"/>
    </source>
</evidence>